<evidence type="ECO:0000313" key="2">
    <source>
        <dbReference type="Proteomes" id="UP000317484"/>
    </source>
</evidence>
<accession>A0A521B8I5</accession>
<name>A0A521B8I5_9ACTN</name>
<protein>
    <submittedName>
        <fullName evidence="1">Uncharacterized protein</fullName>
    </submittedName>
</protein>
<dbReference type="Proteomes" id="UP000317484">
    <property type="component" value="Unassembled WGS sequence"/>
</dbReference>
<reference evidence="1 2" key="1">
    <citation type="submission" date="2017-05" db="EMBL/GenBank/DDBJ databases">
        <authorList>
            <person name="Varghese N."/>
            <person name="Submissions S."/>
        </authorList>
    </citation>
    <scope>NUCLEOTIDE SEQUENCE [LARGE SCALE GENOMIC DNA]</scope>
    <source>
        <strain evidence="1 2">DSM 46834</strain>
    </source>
</reference>
<evidence type="ECO:0000313" key="1">
    <source>
        <dbReference type="EMBL" id="SMO43396.1"/>
    </source>
</evidence>
<keyword evidence="2" id="KW-1185">Reference proteome</keyword>
<dbReference type="EMBL" id="FXTJ01000001">
    <property type="protein sequence ID" value="SMO43396.1"/>
    <property type="molecule type" value="Genomic_DNA"/>
</dbReference>
<gene>
    <name evidence="1" type="ORF">SAMN06273567_101630</name>
</gene>
<sequence>MLTLAVLAVLVALFATMTLADLAPGLLPDGSGPMVVAPTR</sequence>
<proteinExistence type="predicted"/>
<organism evidence="1 2">
    <name type="scientific">Geodermatophilus aquaeductus</name>
    <dbReference type="NCBI Taxonomy" id="1564161"/>
    <lineage>
        <taxon>Bacteria</taxon>
        <taxon>Bacillati</taxon>
        <taxon>Actinomycetota</taxon>
        <taxon>Actinomycetes</taxon>
        <taxon>Geodermatophilales</taxon>
        <taxon>Geodermatophilaceae</taxon>
        <taxon>Geodermatophilus</taxon>
    </lineage>
</organism>
<dbReference type="RefSeq" id="WP_281282125.1">
    <property type="nucleotide sequence ID" value="NZ_FXTJ01000001.1"/>
</dbReference>
<dbReference type="AlphaFoldDB" id="A0A521B8I5"/>